<dbReference type="RefSeq" id="XP_066832312.1">
    <property type="nucleotide sequence ID" value="XM_066975699.1"/>
</dbReference>
<dbReference type="GeneID" id="92210570"/>
<evidence type="ECO:0000256" key="2">
    <source>
        <dbReference type="SAM" id="MobiDB-lite"/>
    </source>
</evidence>
<evidence type="ECO:0000256" key="1">
    <source>
        <dbReference type="SAM" id="Coils"/>
    </source>
</evidence>
<dbReference type="Proteomes" id="UP001497383">
    <property type="component" value="Chromosome 7"/>
</dbReference>
<reference evidence="3 4" key="1">
    <citation type="submission" date="2024-03" db="EMBL/GenBank/DDBJ databases">
        <authorList>
            <person name="Brejova B."/>
        </authorList>
    </citation>
    <scope>NUCLEOTIDE SEQUENCE [LARGE SCALE GENOMIC DNA]</scope>
    <source>
        <strain evidence="3 4">CBS 14171</strain>
    </source>
</reference>
<feature type="region of interest" description="Disordered" evidence="2">
    <location>
        <begin position="281"/>
        <end position="396"/>
    </location>
</feature>
<evidence type="ECO:0000313" key="3">
    <source>
        <dbReference type="EMBL" id="CAK9441506.1"/>
    </source>
</evidence>
<feature type="compositionally biased region" description="Low complexity" evidence="2">
    <location>
        <begin position="22"/>
        <end position="32"/>
    </location>
</feature>
<evidence type="ECO:0000313" key="4">
    <source>
        <dbReference type="Proteomes" id="UP001497383"/>
    </source>
</evidence>
<gene>
    <name evidence="3" type="ORF">LODBEIA_P53740</name>
</gene>
<sequence length="396" mass="45651">MSDIEYDRDSEREEPKPYYQFGNPNPNPSNHHGPADHQPPPERRPDIIGLDLPQPLSTKRHNKTNKNPNGNDDDGDQENEDMDKDQGKDDEEADVVYEVTEKPQFHTTRALFIGNLRRPINAGDFQRYLRGIAAEADITFKIDRAWLNRLRTHAVVLVSTEEGAEYLRREIMGKIYPGEAEDLRLKEEFENSEIARFENEKRHYEEAVDDEEREKLPAPVEPRDFVTERLPLYVEFIPVKAINQWTFEEDKGPKNGKWKLEFVKRDDDDVVVSHTLLNGDFIPRYHPRQSHRSGGGGGGTGYGYGSRRDYDRGYHRGGGHDRYYPGRNGHGHGYGHGHGHQAPYSRGPVSSTDSYIPGRPPRSTEPRTTDSYVPSRSRDRSRSRSRSRSPRRSDRY</sequence>
<evidence type="ECO:0008006" key="5">
    <source>
        <dbReference type="Google" id="ProtNLM"/>
    </source>
</evidence>
<organism evidence="3 4">
    <name type="scientific">Lodderomyces beijingensis</name>
    <dbReference type="NCBI Taxonomy" id="1775926"/>
    <lineage>
        <taxon>Eukaryota</taxon>
        <taxon>Fungi</taxon>
        <taxon>Dikarya</taxon>
        <taxon>Ascomycota</taxon>
        <taxon>Saccharomycotina</taxon>
        <taxon>Pichiomycetes</taxon>
        <taxon>Debaryomycetaceae</taxon>
        <taxon>Candida/Lodderomyces clade</taxon>
        <taxon>Lodderomyces</taxon>
    </lineage>
</organism>
<feature type="compositionally biased region" description="Acidic residues" evidence="2">
    <location>
        <begin position="71"/>
        <end position="90"/>
    </location>
</feature>
<feature type="compositionally biased region" description="Basic and acidic residues" evidence="2">
    <location>
        <begin position="306"/>
        <end position="324"/>
    </location>
</feature>
<feature type="compositionally biased region" description="Basic and acidic residues" evidence="2">
    <location>
        <begin position="33"/>
        <end position="46"/>
    </location>
</feature>
<dbReference type="EMBL" id="OZ022411">
    <property type="protein sequence ID" value="CAK9441506.1"/>
    <property type="molecule type" value="Genomic_DNA"/>
</dbReference>
<proteinExistence type="predicted"/>
<feature type="compositionally biased region" description="Gly residues" evidence="2">
    <location>
        <begin position="293"/>
        <end position="304"/>
    </location>
</feature>
<name>A0ABP0ZV70_9ASCO</name>
<feature type="compositionally biased region" description="Basic residues" evidence="2">
    <location>
        <begin position="329"/>
        <end position="339"/>
    </location>
</feature>
<feature type="region of interest" description="Disordered" evidence="2">
    <location>
        <begin position="1"/>
        <end position="90"/>
    </location>
</feature>
<feature type="compositionally biased region" description="Basic and acidic residues" evidence="2">
    <location>
        <begin position="1"/>
        <end position="16"/>
    </location>
</feature>
<keyword evidence="4" id="KW-1185">Reference proteome</keyword>
<keyword evidence="1" id="KW-0175">Coiled coil</keyword>
<accession>A0ABP0ZV70</accession>
<protein>
    <recommendedName>
        <fullName evidence="5">RRM domain-containing protein</fullName>
    </recommendedName>
</protein>
<feature type="coiled-coil region" evidence="1">
    <location>
        <begin position="180"/>
        <end position="214"/>
    </location>
</feature>